<feature type="domain" description="Non-reducing end beta-L-arabinofuranosidase-like GH127 catalytic" evidence="1">
    <location>
        <begin position="21"/>
        <end position="409"/>
    </location>
</feature>
<dbReference type="SUPFAM" id="SSF48208">
    <property type="entry name" value="Six-hairpin glycosidases"/>
    <property type="match status" value="1"/>
</dbReference>
<gene>
    <name evidence="4" type="ORF">JOF56_006353</name>
</gene>
<protein>
    <submittedName>
        <fullName evidence="4">DUF1680 family protein</fullName>
    </submittedName>
</protein>
<organism evidence="4 5">
    <name type="scientific">Kibdelosporangium banguiense</name>
    <dbReference type="NCBI Taxonomy" id="1365924"/>
    <lineage>
        <taxon>Bacteria</taxon>
        <taxon>Bacillati</taxon>
        <taxon>Actinomycetota</taxon>
        <taxon>Actinomycetes</taxon>
        <taxon>Pseudonocardiales</taxon>
        <taxon>Pseudonocardiaceae</taxon>
        <taxon>Kibdelosporangium</taxon>
    </lineage>
</organism>
<evidence type="ECO:0000259" key="2">
    <source>
        <dbReference type="Pfam" id="PF20736"/>
    </source>
</evidence>
<dbReference type="RefSeq" id="WP_209643094.1">
    <property type="nucleotide sequence ID" value="NZ_JAGINW010000001.1"/>
</dbReference>
<dbReference type="InterPro" id="IPR049049">
    <property type="entry name" value="Beta-AFase-like_GH127_C"/>
</dbReference>
<dbReference type="Pfam" id="PF07944">
    <property type="entry name" value="Beta-AFase-like_GH127_cat"/>
    <property type="match status" value="1"/>
</dbReference>
<dbReference type="InterPro" id="IPR049046">
    <property type="entry name" value="Beta-AFase-like_GH127_middle"/>
</dbReference>
<feature type="domain" description="Non-reducing end beta-L-arabinofuranosidase-like GH127 C-terminal" evidence="3">
    <location>
        <begin position="511"/>
        <end position="615"/>
    </location>
</feature>
<dbReference type="PANTHER" id="PTHR43465">
    <property type="entry name" value="DUF1680 DOMAIN PROTEIN (AFU_ORTHOLOGUE AFUA_1G08910)"/>
    <property type="match status" value="1"/>
</dbReference>
<sequence>MSEASPVVPSQGVLRPIPITDVSLREGFWGERQARNASSTIDHCLNWVRRAGWIDNFAAAVAGTLPEARRGREFSDADLYKLIEGMAWEVGRSGTERLDKELLGLGELMAKAQHPDGYLNTKFGHARYSDLEWGHELYCYGHLIQAAVARLRTTGEDEFTAVALRAADHVCAEFGPAGRVGVCGHPVIETALVELYRVTGRQRYLDQARLFVDRRGQRTLADIEFGRRYFQDDVPVRQSEVLHGHAVRALYLACGAVDVAVETGDTDLLAAVIRQWEQTVATRTYLTGGMGSRHQDESFGEAFELAPDRSYAETCAAVASVMLSWRLLLATGEARFADLAERTLFNAIAVSPDENGTAFFYRNTLHQRRLPGIPAVDEESPRAAAGMRAPWYEVSCCPTNISRMMASIGGYVATADSSGIQLHQFTAADIRTEVADLQVDTAYPEAGKVVVRIRRTVEHEWALRIRVPAWATGAHLRVGGSRRPVAPGYAQVQRRWEVGDRVVLDLPMTARWTRPDPRIDAVRGCVAVERGPVVYCLESVDQPDADLETFSVVTTDLPEPTGTALSVPAQYSRLPDRPWPYGETSAMEELSTTALFVPYHMWGNRGPSTMRVFVPEHPPR</sequence>
<dbReference type="Pfam" id="PF20736">
    <property type="entry name" value="Glyco_hydro127M"/>
    <property type="match status" value="1"/>
</dbReference>
<dbReference type="Proteomes" id="UP001519332">
    <property type="component" value="Unassembled WGS sequence"/>
</dbReference>
<keyword evidence="5" id="KW-1185">Reference proteome</keyword>
<evidence type="ECO:0000313" key="4">
    <source>
        <dbReference type="EMBL" id="MBP2325968.1"/>
    </source>
</evidence>
<dbReference type="EMBL" id="JAGINW010000001">
    <property type="protein sequence ID" value="MBP2325968.1"/>
    <property type="molecule type" value="Genomic_DNA"/>
</dbReference>
<dbReference type="InterPro" id="IPR008928">
    <property type="entry name" value="6-hairpin_glycosidase_sf"/>
</dbReference>
<proteinExistence type="predicted"/>
<evidence type="ECO:0000259" key="1">
    <source>
        <dbReference type="Pfam" id="PF07944"/>
    </source>
</evidence>
<dbReference type="InterPro" id="IPR049174">
    <property type="entry name" value="Beta-AFase-like"/>
</dbReference>
<feature type="domain" description="Non-reducing end beta-L-arabinofuranosidase-like GH127 middle" evidence="2">
    <location>
        <begin position="420"/>
        <end position="508"/>
    </location>
</feature>
<reference evidence="4 5" key="1">
    <citation type="submission" date="2021-03" db="EMBL/GenBank/DDBJ databases">
        <title>Sequencing the genomes of 1000 actinobacteria strains.</title>
        <authorList>
            <person name="Klenk H.-P."/>
        </authorList>
    </citation>
    <scope>NUCLEOTIDE SEQUENCE [LARGE SCALE GENOMIC DNA]</scope>
    <source>
        <strain evidence="4 5">DSM 46670</strain>
    </source>
</reference>
<name>A0ABS4TNI8_9PSEU</name>
<dbReference type="InterPro" id="IPR012878">
    <property type="entry name" value="Beta-AFase-like_GH127_cat"/>
</dbReference>
<evidence type="ECO:0000313" key="5">
    <source>
        <dbReference type="Proteomes" id="UP001519332"/>
    </source>
</evidence>
<evidence type="ECO:0000259" key="3">
    <source>
        <dbReference type="Pfam" id="PF20737"/>
    </source>
</evidence>
<accession>A0ABS4TNI8</accession>
<dbReference type="PANTHER" id="PTHR43465:SF2">
    <property type="entry name" value="DUF1680 DOMAIN PROTEIN (AFU_ORTHOLOGUE AFUA_1G08910)"/>
    <property type="match status" value="1"/>
</dbReference>
<dbReference type="Pfam" id="PF20737">
    <property type="entry name" value="Glyco_hydro127C"/>
    <property type="match status" value="1"/>
</dbReference>
<comment type="caution">
    <text evidence="4">The sequence shown here is derived from an EMBL/GenBank/DDBJ whole genome shotgun (WGS) entry which is preliminary data.</text>
</comment>